<reference evidence="2" key="1">
    <citation type="submission" date="2022-02" db="EMBL/GenBank/DDBJ databases">
        <title>Corynebacterium sp. from urogenital microbiome.</title>
        <authorList>
            <person name="Cappelli E.A."/>
            <person name="Ribeiro T.G."/>
            <person name="Peixe L."/>
        </authorList>
    </citation>
    <scope>NUCLEOTIDE SEQUENCE</scope>
    <source>
        <strain evidence="2">C8Ua_174</strain>
    </source>
</reference>
<organism evidence="2 3">
    <name type="scientific">Corynebacterium evansiae</name>
    <dbReference type="NCBI Taxonomy" id="2913499"/>
    <lineage>
        <taxon>Bacteria</taxon>
        <taxon>Bacillati</taxon>
        <taxon>Actinomycetota</taxon>
        <taxon>Actinomycetes</taxon>
        <taxon>Mycobacteriales</taxon>
        <taxon>Corynebacteriaceae</taxon>
        <taxon>Corynebacterium</taxon>
    </lineage>
</organism>
<dbReference type="GO" id="GO:0016787">
    <property type="term" value="F:hydrolase activity"/>
    <property type="evidence" value="ECO:0007669"/>
    <property type="project" value="InterPro"/>
</dbReference>
<name>A0A9X3LJS7_9CORY</name>
<keyword evidence="3" id="KW-1185">Reference proteome</keyword>
<gene>
    <name evidence="2" type="ORF">L8V00_03205</name>
</gene>
<dbReference type="AlphaFoldDB" id="A0A9X3LJS7"/>
<dbReference type="RefSeq" id="WP_269944195.1">
    <property type="nucleotide sequence ID" value="NZ_JAKMUT010000002.1"/>
</dbReference>
<sequence>MSRTLWAVSDLHVRAPGNLDLVREHVRPANAGDWLIVAGDIAEDLPTIERTLGLLQSRFAQVIYAPGNHELYSRTSDTTQGRAKYDAVIAVAQRLGVLTPEDPFPMFAGHTVVPLFTLYDHSWRDPSMTPTEALAAARDKGIVLMDDLAIAPYEDVILWCRERLRYSVRRLANVEGPTILVNHWPLAREAMGNVRHQEIGLWSGTRHTQEWPERYRARAVIYGHLHIPVEFSLGNVTHAEVSLGYPRERKISLPPRLEKNLWPYPVLVEEVTA</sequence>
<proteinExistence type="predicted"/>
<dbReference type="PANTHER" id="PTHR36492">
    <property type="match status" value="1"/>
</dbReference>
<evidence type="ECO:0000259" key="1">
    <source>
        <dbReference type="Pfam" id="PF00149"/>
    </source>
</evidence>
<dbReference type="SUPFAM" id="SSF56300">
    <property type="entry name" value="Metallo-dependent phosphatases"/>
    <property type="match status" value="1"/>
</dbReference>
<evidence type="ECO:0000313" key="3">
    <source>
        <dbReference type="Proteomes" id="UP001146469"/>
    </source>
</evidence>
<dbReference type="InterPro" id="IPR052963">
    <property type="entry name" value="Pantetheine_PDE"/>
</dbReference>
<accession>A0A9X3LJS7</accession>
<dbReference type="InterPro" id="IPR004843">
    <property type="entry name" value="Calcineurin-like_PHP"/>
</dbReference>
<dbReference type="Pfam" id="PF00149">
    <property type="entry name" value="Metallophos"/>
    <property type="match status" value="1"/>
</dbReference>
<comment type="caution">
    <text evidence="2">The sequence shown here is derived from an EMBL/GenBank/DDBJ whole genome shotgun (WGS) entry which is preliminary data.</text>
</comment>
<dbReference type="EMBL" id="JAKMUT010000002">
    <property type="protein sequence ID" value="MCZ9289217.1"/>
    <property type="molecule type" value="Genomic_DNA"/>
</dbReference>
<dbReference type="InterPro" id="IPR029052">
    <property type="entry name" value="Metallo-depent_PP-like"/>
</dbReference>
<protein>
    <submittedName>
        <fullName evidence="2">Metallophosphoesterase</fullName>
    </submittedName>
</protein>
<evidence type="ECO:0000313" key="2">
    <source>
        <dbReference type="EMBL" id="MCZ9289217.1"/>
    </source>
</evidence>
<dbReference type="PANTHER" id="PTHR36492:SF2">
    <property type="entry name" value="[ACYL-CARRIER-PROTEIN] PHOSPHODIESTERASE PPTH"/>
    <property type="match status" value="1"/>
</dbReference>
<dbReference type="Gene3D" id="3.60.21.10">
    <property type="match status" value="1"/>
</dbReference>
<dbReference type="Proteomes" id="UP001146469">
    <property type="component" value="Unassembled WGS sequence"/>
</dbReference>
<feature type="domain" description="Calcineurin-like phosphoesterase" evidence="1">
    <location>
        <begin position="5"/>
        <end position="228"/>
    </location>
</feature>